<evidence type="ECO:0000313" key="4">
    <source>
        <dbReference type="Proteomes" id="UP000663829"/>
    </source>
</evidence>
<accession>A0A815XP41</accession>
<feature type="transmembrane region" description="Helical" evidence="1">
    <location>
        <begin position="61"/>
        <end position="81"/>
    </location>
</feature>
<protein>
    <submittedName>
        <fullName evidence="2">Uncharacterized protein</fullName>
    </submittedName>
</protein>
<dbReference type="AlphaFoldDB" id="A0A815XP41"/>
<evidence type="ECO:0000313" key="3">
    <source>
        <dbReference type="EMBL" id="CAF4421902.1"/>
    </source>
</evidence>
<keyword evidence="4" id="KW-1185">Reference proteome</keyword>
<dbReference type="Proteomes" id="UP000681722">
    <property type="component" value="Unassembled WGS sequence"/>
</dbReference>
<proteinExistence type="predicted"/>
<organism evidence="2 4">
    <name type="scientific">Didymodactylos carnosus</name>
    <dbReference type="NCBI Taxonomy" id="1234261"/>
    <lineage>
        <taxon>Eukaryota</taxon>
        <taxon>Metazoa</taxon>
        <taxon>Spiralia</taxon>
        <taxon>Gnathifera</taxon>
        <taxon>Rotifera</taxon>
        <taxon>Eurotatoria</taxon>
        <taxon>Bdelloidea</taxon>
        <taxon>Philodinida</taxon>
        <taxon>Philodinidae</taxon>
        <taxon>Didymodactylos</taxon>
    </lineage>
</organism>
<sequence length="95" mass="11021">MYFLKNLYPGTQINIRDNLQEFLPSLSISFCDWLFACIAIERATSVIKGIQFNKALSVRMAKFVIPTLIVGLIFTLIHKVFTRELIPDPRIDERF</sequence>
<dbReference type="EMBL" id="CAJNOQ010028316">
    <property type="protein sequence ID" value="CAF1560483.1"/>
    <property type="molecule type" value="Genomic_DNA"/>
</dbReference>
<name>A0A815XP41_9BILA</name>
<keyword evidence="1" id="KW-0812">Transmembrane</keyword>
<evidence type="ECO:0000313" key="2">
    <source>
        <dbReference type="EMBL" id="CAF1560483.1"/>
    </source>
</evidence>
<dbReference type="EMBL" id="CAJOBC010094059">
    <property type="protein sequence ID" value="CAF4421902.1"/>
    <property type="molecule type" value="Genomic_DNA"/>
</dbReference>
<reference evidence="2" key="1">
    <citation type="submission" date="2021-02" db="EMBL/GenBank/DDBJ databases">
        <authorList>
            <person name="Nowell W R."/>
        </authorList>
    </citation>
    <scope>NUCLEOTIDE SEQUENCE</scope>
</reference>
<keyword evidence="1" id="KW-0472">Membrane</keyword>
<evidence type="ECO:0000256" key="1">
    <source>
        <dbReference type="SAM" id="Phobius"/>
    </source>
</evidence>
<feature type="non-terminal residue" evidence="2">
    <location>
        <position position="1"/>
    </location>
</feature>
<gene>
    <name evidence="2" type="ORF">GPM918_LOCUS39734</name>
    <name evidence="3" type="ORF">SRO942_LOCUS40629</name>
</gene>
<keyword evidence="1" id="KW-1133">Transmembrane helix</keyword>
<dbReference type="Proteomes" id="UP000663829">
    <property type="component" value="Unassembled WGS sequence"/>
</dbReference>
<comment type="caution">
    <text evidence="2">The sequence shown here is derived from an EMBL/GenBank/DDBJ whole genome shotgun (WGS) entry which is preliminary data.</text>
</comment>